<feature type="domain" description="HTH lysR-type" evidence="5">
    <location>
        <begin position="1"/>
        <end position="60"/>
    </location>
</feature>
<dbReference type="OrthoDB" id="9786526at2"/>
<dbReference type="PRINTS" id="PR00039">
    <property type="entry name" value="HTHLYSR"/>
</dbReference>
<gene>
    <name evidence="6" type="ORF">Ga0061065_107180</name>
</gene>
<dbReference type="GO" id="GO:0003700">
    <property type="term" value="F:DNA-binding transcription factor activity"/>
    <property type="evidence" value="ECO:0007669"/>
    <property type="project" value="InterPro"/>
</dbReference>
<accession>A0A0K6INE6</accession>
<evidence type="ECO:0000256" key="4">
    <source>
        <dbReference type="ARBA" id="ARBA00023163"/>
    </source>
</evidence>
<dbReference type="PROSITE" id="PS50931">
    <property type="entry name" value="HTH_LYSR"/>
    <property type="match status" value="1"/>
</dbReference>
<organism evidence="6 7">
    <name type="scientific">Marinomonas fungiae</name>
    <dbReference type="NCBI Taxonomy" id="1137284"/>
    <lineage>
        <taxon>Bacteria</taxon>
        <taxon>Pseudomonadati</taxon>
        <taxon>Pseudomonadota</taxon>
        <taxon>Gammaproteobacteria</taxon>
        <taxon>Oceanospirillales</taxon>
        <taxon>Oceanospirillaceae</taxon>
        <taxon>Marinomonas</taxon>
    </lineage>
</organism>
<dbReference type="STRING" id="1137284.GCA_001418205_02476"/>
<dbReference type="SUPFAM" id="SSF53850">
    <property type="entry name" value="Periplasmic binding protein-like II"/>
    <property type="match status" value="1"/>
</dbReference>
<evidence type="ECO:0000313" key="6">
    <source>
        <dbReference type="EMBL" id="CUB04606.1"/>
    </source>
</evidence>
<evidence type="ECO:0000256" key="3">
    <source>
        <dbReference type="ARBA" id="ARBA00023125"/>
    </source>
</evidence>
<name>A0A0K6INE6_9GAMM</name>
<reference evidence="7" key="1">
    <citation type="submission" date="2015-08" db="EMBL/GenBank/DDBJ databases">
        <authorList>
            <person name="Varghese N."/>
        </authorList>
    </citation>
    <scope>NUCLEOTIDE SEQUENCE [LARGE SCALE GENOMIC DNA]</scope>
    <source>
        <strain evidence="7">JCM 18476</strain>
    </source>
</reference>
<dbReference type="RefSeq" id="WP_055463545.1">
    <property type="nucleotide sequence ID" value="NZ_CYHG01000007.1"/>
</dbReference>
<evidence type="ECO:0000256" key="1">
    <source>
        <dbReference type="ARBA" id="ARBA00009437"/>
    </source>
</evidence>
<dbReference type="InterPro" id="IPR036390">
    <property type="entry name" value="WH_DNA-bd_sf"/>
</dbReference>
<dbReference type="AlphaFoldDB" id="A0A0K6INE6"/>
<evidence type="ECO:0000259" key="5">
    <source>
        <dbReference type="PROSITE" id="PS50931"/>
    </source>
</evidence>
<keyword evidence="3 6" id="KW-0238">DNA-binding</keyword>
<dbReference type="PANTHER" id="PTHR30126:SF77">
    <property type="entry name" value="TRANSCRIPTIONAL REGULATORY PROTEIN"/>
    <property type="match status" value="1"/>
</dbReference>
<dbReference type="Gene3D" id="1.10.10.10">
    <property type="entry name" value="Winged helix-like DNA-binding domain superfamily/Winged helix DNA-binding domain"/>
    <property type="match status" value="1"/>
</dbReference>
<dbReference type="InterPro" id="IPR005119">
    <property type="entry name" value="LysR_subst-bd"/>
</dbReference>
<protein>
    <submittedName>
        <fullName evidence="6">DNA-binding transcriptional regulator, LysR family</fullName>
    </submittedName>
</protein>
<dbReference type="Pfam" id="PF00126">
    <property type="entry name" value="HTH_1"/>
    <property type="match status" value="1"/>
</dbReference>
<dbReference type="CDD" id="cd05466">
    <property type="entry name" value="PBP2_LTTR_substrate"/>
    <property type="match status" value="1"/>
</dbReference>
<dbReference type="Pfam" id="PF03466">
    <property type="entry name" value="LysR_substrate"/>
    <property type="match status" value="1"/>
</dbReference>
<keyword evidence="2" id="KW-0805">Transcription regulation</keyword>
<evidence type="ECO:0000313" key="7">
    <source>
        <dbReference type="Proteomes" id="UP000182769"/>
    </source>
</evidence>
<dbReference type="PANTHER" id="PTHR30126">
    <property type="entry name" value="HTH-TYPE TRANSCRIPTIONAL REGULATOR"/>
    <property type="match status" value="1"/>
</dbReference>
<sequence length="300" mass="33181">MNYKRLETFVWVASLGSFRKAAERMHTTQPAISARISALESELGVKLFEREVGSAPIALTAKGKDLLPYVEKILYQSEQLRKRAESTTAYSGVIRIGVSETIAHTWLSTFLSRLHNEMPKLDVELTVEVTTVLSSGIKDRSIDLGLLMGPINEPSIVNLDLCTFSLSWAASPALNLPDRLLYLEELSPWPIISYARNSKPYAEISQKFRELEGQPAHFFASTSLAACRSLALDAVGVATMPDVMIEQDIQAGTLKRIRAIWTPSELKFTASYSDEPFNPIAEVAAKIAVETANEYAQKNA</sequence>
<dbReference type="InterPro" id="IPR000847">
    <property type="entry name" value="LysR_HTH_N"/>
</dbReference>
<dbReference type="EMBL" id="CYHG01000007">
    <property type="protein sequence ID" value="CUB04606.1"/>
    <property type="molecule type" value="Genomic_DNA"/>
</dbReference>
<keyword evidence="7" id="KW-1185">Reference proteome</keyword>
<dbReference type="SUPFAM" id="SSF46785">
    <property type="entry name" value="Winged helix' DNA-binding domain"/>
    <property type="match status" value="1"/>
</dbReference>
<dbReference type="Gene3D" id="3.40.190.290">
    <property type="match status" value="1"/>
</dbReference>
<keyword evidence="4" id="KW-0804">Transcription</keyword>
<dbReference type="Proteomes" id="UP000182769">
    <property type="component" value="Unassembled WGS sequence"/>
</dbReference>
<dbReference type="GO" id="GO:0000976">
    <property type="term" value="F:transcription cis-regulatory region binding"/>
    <property type="evidence" value="ECO:0007669"/>
    <property type="project" value="TreeGrafter"/>
</dbReference>
<evidence type="ECO:0000256" key="2">
    <source>
        <dbReference type="ARBA" id="ARBA00023015"/>
    </source>
</evidence>
<comment type="similarity">
    <text evidence="1">Belongs to the LysR transcriptional regulatory family.</text>
</comment>
<dbReference type="InterPro" id="IPR036388">
    <property type="entry name" value="WH-like_DNA-bd_sf"/>
</dbReference>
<dbReference type="FunFam" id="1.10.10.10:FF:000001">
    <property type="entry name" value="LysR family transcriptional regulator"/>
    <property type="match status" value="1"/>
</dbReference>
<proteinExistence type="inferred from homology"/>